<keyword evidence="2" id="KW-1185">Reference proteome</keyword>
<evidence type="ECO:0000313" key="1">
    <source>
        <dbReference type="EMBL" id="KDR16762.1"/>
    </source>
</evidence>
<organism evidence="1 2">
    <name type="scientific">Zootermopsis nevadensis</name>
    <name type="common">Dampwood termite</name>
    <dbReference type="NCBI Taxonomy" id="136037"/>
    <lineage>
        <taxon>Eukaryota</taxon>
        <taxon>Metazoa</taxon>
        <taxon>Ecdysozoa</taxon>
        <taxon>Arthropoda</taxon>
        <taxon>Hexapoda</taxon>
        <taxon>Insecta</taxon>
        <taxon>Pterygota</taxon>
        <taxon>Neoptera</taxon>
        <taxon>Polyneoptera</taxon>
        <taxon>Dictyoptera</taxon>
        <taxon>Blattodea</taxon>
        <taxon>Blattoidea</taxon>
        <taxon>Termitoidae</taxon>
        <taxon>Termopsidae</taxon>
        <taxon>Zootermopsis</taxon>
    </lineage>
</organism>
<gene>
    <name evidence="1" type="ORF">L798_09291</name>
</gene>
<dbReference type="InParanoid" id="A0A067R3V4"/>
<dbReference type="AlphaFoldDB" id="A0A067R3V4"/>
<dbReference type="Proteomes" id="UP000027135">
    <property type="component" value="Unassembled WGS sequence"/>
</dbReference>
<accession>A0A067R3V4</accession>
<name>A0A067R3V4_ZOONE</name>
<evidence type="ECO:0000313" key="2">
    <source>
        <dbReference type="Proteomes" id="UP000027135"/>
    </source>
</evidence>
<proteinExistence type="predicted"/>
<dbReference type="EMBL" id="KK852777">
    <property type="protein sequence ID" value="KDR16762.1"/>
    <property type="molecule type" value="Genomic_DNA"/>
</dbReference>
<sequence>MQIHVPSHYQVKKMMQESKQREPVLQDTITGDWETKHRDMAKQQASDRVLTNCHDIHLGQWRLRRAIRVFRFHIPWHYNRKKYTPLFYWLTYKVNSTAATKV</sequence>
<reference evidence="1 2" key="1">
    <citation type="journal article" date="2014" name="Nat. Commun.">
        <title>Molecular traces of alternative social organization in a termite genome.</title>
        <authorList>
            <person name="Terrapon N."/>
            <person name="Li C."/>
            <person name="Robertson H.M."/>
            <person name="Ji L."/>
            <person name="Meng X."/>
            <person name="Booth W."/>
            <person name="Chen Z."/>
            <person name="Childers C.P."/>
            <person name="Glastad K.M."/>
            <person name="Gokhale K."/>
            <person name="Gowin J."/>
            <person name="Gronenberg W."/>
            <person name="Hermansen R.A."/>
            <person name="Hu H."/>
            <person name="Hunt B.G."/>
            <person name="Huylmans A.K."/>
            <person name="Khalil S.M."/>
            <person name="Mitchell R.D."/>
            <person name="Munoz-Torres M.C."/>
            <person name="Mustard J.A."/>
            <person name="Pan H."/>
            <person name="Reese J.T."/>
            <person name="Scharf M.E."/>
            <person name="Sun F."/>
            <person name="Vogel H."/>
            <person name="Xiao J."/>
            <person name="Yang W."/>
            <person name="Yang Z."/>
            <person name="Yang Z."/>
            <person name="Zhou J."/>
            <person name="Zhu J."/>
            <person name="Brent C.S."/>
            <person name="Elsik C.G."/>
            <person name="Goodisman M.A."/>
            <person name="Liberles D.A."/>
            <person name="Roe R.M."/>
            <person name="Vargo E.L."/>
            <person name="Vilcinskas A."/>
            <person name="Wang J."/>
            <person name="Bornberg-Bauer E."/>
            <person name="Korb J."/>
            <person name="Zhang G."/>
            <person name="Liebig J."/>
        </authorList>
    </citation>
    <scope>NUCLEOTIDE SEQUENCE [LARGE SCALE GENOMIC DNA]</scope>
    <source>
        <tissue evidence="1">Whole organism</tissue>
    </source>
</reference>
<protein>
    <submittedName>
        <fullName evidence="1">Uncharacterized protein</fullName>
    </submittedName>
</protein>